<evidence type="ECO:0000313" key="4">
    <source>
        <dbReference type="EMBL" id="CAE0188730.1"/>
    </source>
</evidence>
<dbReference type="Gene3D" id="1.10.8.10">
    <property type="entry name" value="DNA helicase RuvA subunit, C-terminal domain"/>
    <property type="match status" value="1"/>
</dbReference>
<dbReference type="PIRSF" id="PIRSF015901">
    <property type="entry name" value="NAC_alpha"/>
    <property type="match status" value="1"/>
</dbReference>
<feature type="region of interest" description="Disordered" evidence="2">
    <location>
        <begin position="103"/>
        <end position="137"/>
    </location>
</feature>
<feature type="compositionally biased region" description="Acidic residues" evidence="2">
    <location>
        <begin position="126"/>
        <end position="136"/>
    </location>
</feature>
<dbReference type="InterPro" id="IPR038187">
    <property type="entry name" value="NAC_A/B_dom_sf"/>
</dbReference>
<dbReference type="CDD" id="cd14358">
    <property type="entry name" value="UBA_NAC_euk"/>
    <property type="match status" value="1"/>
</dbReference>
<dbReference type="CDD" id="cd22054">
    <property type="entry name" value="NAC_NACA"/>
    <property type="match status" value="1"/>
</dbReference>
<dbReference type="PANTHER" id="PTHR21713">
    <property type="entry name" value="NASCENT POLYPEPTIDE ASSOCIATED COMPLEX ALPHA SUBUNIT-RELATED"/>
    <property type="match status" value="1"/>
</dbReference>
<evidence type="ECO:0000259" key="3">
    <source>
        <dbReference type="PROSITE" id="PS51151"/>
    </source>
</evidence>
<feature type="domain" description="NAC-A/B" evidence="3">
    <location>
        <begin position="34"/>
        <end position="99"/>
    </location>
</feature>
<comment type="function">
    <text evidence="1">May promote appropriate targeting of ribosome-nascent polypeptide complexes.</text>
</comment>
<dbReference type="EMBL" id="HBHZ01002322">
    <property type="protein sequence ID" value="CAE0188730.1"/>
    <property type="molecule type" value="Transcribed_RNA"/>
</dbReference>
<dbReference type="InterPro" id="IPR002715">
    <property type="entry name" value="Nas_poly-pep-assoc_cplx_dom"/>
</dbReference>
<protein>
    <submittedName>
        <fullName evidence="5">Nascent polypeptide-associated complex subunit alpha-like protein</fullName>
    </submittedName>
</protein>
<dbReference type="Pfam" id="PF19026">
    <property type="entry name" value="UBA_HYPK"/>
    <property type="match status" value="1"/>
</dbReference>
<keyword evidence="6" id="KW-1185">Reference proteome</keyword>
<dbReference type="GO" id="GO:0005854">
    <property type="term" value="C:nascent polypeptide-associated complex"/>
    <property type="evidence" value="ECO:0007669"/>
    <property type="project" value="InterPro"/>
</dbReference>
<evidence type="ECO:0000256" key="1">
    <source>
        <dbReference type="ARBA" id="ARBA00004000"/>
    </source>
</evidence>
<gene>
    <name evidence="4" type="ORF">CROS1456_LOCUS1801</name>
    <name evidence="5" type="ORF">HKI87_02g16990</name>
</gene>
<evidence type="ECO:0000313" key="5">
    <source>
        <dbReference type="EMBL" id="WZN60170.1"/>
    </source>
</evidence>
<dbReference type="PROSITE" id="PS51151">
    <property type="entry name" value="NAC_AB"/>
    <property type="match status" value="1"/>
</dbReference>
<organism evidence="4">
    <name type="scientific">Chloropicon roscoffensis</name>
    <dbReference type="NCBI Taxonomy" id="1461544"/>
    <lineage>
        <taxon>Eukaryota</taxon>
        <taxon>Viridiplantae</taxon>
        <taxon>Chlorophyta</taxon>
        <taxon>Chloropicophyceae</taxon>
        <taxon>Chloropicales</taxon>
        <taxon>Chloropicaceae</taxon>
        <taxon>Chloropicon</taxon>
    </lineage>
</organism>
<dbReference type="EMBL" id="CP151502">
    <property type="protein sequence ID" value="WZN60170.1"/>
    <property type="molecule type" value="Genomic_DNA"/>
</dbReference>
<dbReference type="Pfam" id="PF01849">
    <property type="entry name" value="NAC"/>
    <property type="match status" value="1"/>
</dbReference>
<dbReference type="FunFam" id="2.20.70.30:FF:000002">
    <property type="entry name" value="Nascent polypeptide-associated complex (NAC), alpha subunit"/>
    <property type="match status" value="1"/>
</dbReference>
<dbReference type="Proteomes" id="UP001472866">
    <property type="component" value="Chromosome 02"/>
</dbReference>
<sequence>MSVEEITEPKIEEVEDEAPELEEGEEEEGRSRQSRSEKKSRKAMQKLGMKPVPDVSRVTIKKSKSILFVISQPDVFKSPASDTYIIFGEAKIEDLSAQAQSQAAAQLTKDQAPVQEPIAEESAGPAEEDGEVDEEGVDSKDIELVMTQAGVGRAKAVGALKASNGDIVSAIMELTM</sequence>
<dbReference type="Gene3D" id="2.20.70.30">
    <property type="entry name" value="Nascent polypeptide-associated complex domain"/>
    <property type="match status" value="1"/>
</dbReference>
<dbReference type="AlphaFoldDB" id="A0A7S3C898"/>
<proteinExistence type="predicted"/>
<name>A0A7S3C898_9CHLO</name>
<evidence type="ECO:0000313" key="6">
    <source>
        <dbReference type="Proteomes" id="UP001472866"/>
    </source>
</evidence>
<accession>A0A7S3C898</accession>
<evidence type="ECO:0000256" key="2">
    <source>
        <dbReference type="SAM" id="MobiDB-lite"/>
    </source>
</evidence>
<feature type="region of interest" description="Disordered" evidence="2">
    <location>
        <begin position="1"/>
        <end position="51"/>
    </location>
</feature>
<feature type="compositionally biased region" description="Acidic residues" evidence="2">
    <location>
        <begin position="13"/>
        <end position="28"/>
    </location>
</feature>
<reference evidence="4" key="1">
    <citation type="submission" date="2021-01" db="EMBL/GenBank/DDBJ databases">
        <authorList>
            <person name="Corre E."/>
            <person name="Pelletier E."/>
            <person name="Niang G."/>
            <person name="Scheremetjew M."/>
            <person name="Finn R."/>
            <person name="Kale V."/>
            <person name="Holt S."/>
            <person name="Cochrane G."/>
            <person name="Meng A."/>
            <person name="Brown T."/>
            <person name="Cohen L."/>
        </authorList>
    </citation>
    <scope>NUCLEOTIDE SEQUENCE</scope>
    <source>
        <strain evidence="4">RCC1871</strain>
    </source>
</reference>
<dbReference type="InterPro" id="IPR044034">
    <property type="entry name" value="NAC-like_UBA"/>
</dbReference>
<reference evidence="5 6" key="2">
    <citation type="submission" date="2024-03" db="EMBL/GenBank/DDBJ databases">
        <title>Complete genome sequence of the green alga Chloropicon roscoffensis RCC1871.</title>
        <authorList>
            <person name="Lemieux C."/>
            <person name="Pombert J.-F."/>
            <person name="Otis C."/>
            <person name="Turmel M."/>
        </authorList>
    </citation>
    <scope>NUCLEOTIDE SEQUENCE [LARGE SCALE GENOMIC DNA]</scope>
    <source>
        <strain evidence="5 6">RCC1871</strain>
    </source>
</reference>
<dbReference type="InterPro" id="IPR016641">
    <property type="entry name" value="EGD2/NACA0like"/>
</dbReference>
<dbReference type="SMART" id="SM01407">
    <property type="entry name" value="NAC"/>
    <property type="match status" value="1"/>
</dbReference>